<dbReference type="PANTHER" id="PTHR20883">
    <property type="entry name" value="PHYTANOYL-COA DIOXYGENASE DOMAIN CONTAINING 1"/>
    <property type="match status" value="1"/>
</dbReference>
<organism evidence="3 4">
    <name type="scientific">Lingula anatina</name>
    <name type="common">Brachiopod</name>
    <name type="synonym">Lingula unguis</name>
    <dbReference type="NCBI Taxonomy" id="7574"/>
    <lineage>
        <taxon>Eukaryota</taxon>
        <taxon>Metazoa</taxon>
        <taxon>Spiralia</taxon>
        <taxon>Lophotrochozoa</taxon>
        <taxon>Brachiopoda</taxon>
        <taxon>Linguliformea</taxon>
        <taxon>Lingulata</taxon>
        <taxon>Lingulida</taxon>
        <taxon>Linguloidea</taxon>
        <taxon>Lingulidae</taxon>
        <taxon>Lingula</taxon>
    </lineage>
</organism>
<accession>A0A1S3JJB3</accession>
<dbReference type="Pfam" id="PF05721">
    <property type="entry name" value="PhyH"/>
    <property type="match status" value="1"/>
</dbReference>
<feature type="region of interest" description="Disordered" evidence="2">
    <location>
        <begin position="1"/>
        <end position="20"/>
    </location>
</feature>
<dbReference type="RefSeq" id="XP_013409994.1">
    <property type="nucleotide sequence ID" value="XM_013554540.1"/>
</dbReference>
<dbReference type="AlphaFoldDB" id="A0A1S3JJB3"/>
<dbReference type="Proteomes" id="UP000085678">
    <property type="component" value="Unplaced"/>
</dbReference>
<proteinExistence type="predicted"/>
<protein>
    <submittedName>
        <fullName evidence="4">Uncharacterized protein LOC106173406</fullName>
    </submittedName>
</protein>
<dbReference type="KEGG" id="lak:106173406"/>
<feature type="compositionally biased region" description="Basic residues" evidence="2">
    <location>
        <begin position="7"/>
        <end position="16"/>
    </location>
</feature>
<evidence type="ECO:0000256" key="2">
    <source>
        <dbReference type="SAM" id="MobiDB-lite"/>
    </source>
</evidence>
<dbReference type="InParanoid" id="A0A1S3JJB3"/>
<dbReference type="InterPro" id="IPR008775">
    <property type="entry name" value="Phytyl_CoA_dOase-like"/>
</dbReference>
<evidence type="ECO:0000256" key="1">
    <source>
        <dbReference type="ARBA" id="ARBA00001962"/>
    </source>
</evidence>
<gene>
    <name evidence="4" type="primary">LOC106173406</name>
</gene>
<evidence type="ECO:0000313" key="3">
    <source>
        <dbReference type="Proteomes" id="UP000085678"/>
    </source>
</evidence>
<name>A0A1S3JJB3_LINAN</name>
<sequence length="174" mass="19381">VLVGSHKAGRQNHHRVGGQNGIDEERIEHLAKVCPLKYVELEPGDALIFNANLIHKSDANNSNKRRWSFLVSYNTKENNPVYVHHHAQYTPLDVVPNSAIKTCTNFTDMTGKEFLDPSIDKTVIADKTNPVPNSAIKTCTNFTDMTGKEFLDPSIDKTVIADKTNPVKLPKTSE</sequence>
<keyword evidence="3" id="KW-1185">Reference proteome</keyword>
<dbReference type="Gene3D" id="2.60.120.620">
    <property type="entry name" value="q2cbj1_9rhob like domain"/>
    <property type="match status" value="1"/>
</dbReference>
<feature type="non-terminal residue" evidence="4">
    <location>
        <position position="1"/>
    </location>
</feature>
<dbReference type="PANTHER" id="PTHR20883:SF51">
    <property type="entry name" value="PHYTANOYL-COA HYDROXYLASE"/>
    <property type="match status" value="1"/>
</dbReference>
<comment type="cofactor">
    <cofactor evidence="1">
        <name>Fe cation</name>
        <dbReference type="ChEBI" id="CHEBI:24875"/>
    </cofactor>
</comment>
<evidence type="ECO:0000313" key="4">
    <source>
        <dbReference type="RefSeq" id="XP_013409994.1"/>
    </source>
</evidence>
<reference evidence="4" key="1">
    <citation type="submission" date="2025-08" db="UniProtKB">
        <authorList>
            <consortium name="RefSeq"/>
        </authorList>
    </citation>
    <scope>IDENTIFICATION</scope>
    <source>
        <tissue evidence="4">Gonads</tissue>
    </source>
</reference>
<dbReference type="GeneID" id="106173406"/>
<dbReference type="SUPFAM" id="SSF51197">
    <property type="entry name" value="Clavaminate synthase-like"/>
    <property type="match status" value="1"/>
</dbReference>
<dbReference type="OrthoDB" id="445007at2759"/>